<dbReference type="OrthoDB" id="28245at2759"/>
<evidence type="ECO:0000313" key="4">
    <source>
        <dbReference type="Proteomes" id="UP000269721"/>
    </source>
</evidence>
<gene>
    <name evidence="3" type="ORF">BDK51DRAFT_31775</name>
</gene>
<keyword evidence="1" id="KW-0597">Phosphoprotein</keyword>
<feature type="non-terminal residue" evidence="3">
    <location>
        <position position="1"/>
    </location>
</feature>
<evidence type="ECO:0000256" key="1">
    <source>
        <dbReference type="ARBA" id="ARBA00022553"/>
    </source>
</evidence>
<feature type="compositionally biased region" description="Polar residues" evidence="2">
    <location>
        <begin position="484"/>
        <end position="493"/>
    </location>
</feature>
<dbReference type="AlphaFoldDB" id="A0A4P9W6N7"/>
<dbReference type="InterPro" id="IPR008936">
    <property type="entry name" value="Rho_GTPase_activation_prot"/>
</dbReference>
<organism evidence="3 4">
    <name type="scientific">Blyttiomyces helicus</name>
    <dbReference type="NCBI Taxonomy" id="388810"/>
    <lineage>
        <taxon>Eukaryota</taxon>
        <taxon>Fungi</taxon>
        <taxon>Fungi incertae sedis</taxon>
        <taxon>Chytridiomycota</taxon>
        <taxon>Chytridiomycota incertae sedis</taxon>
        <taxon>Chytridiomycetes</taxon>
        <taxon>Chytridiomycetes incertae sedis</taxon>
        <taxon>Blyttiomyces</taxon>
    </lineage>
</organism>
<keyword evidence="4" id="KW-1185">Reference proteome</keyword>
<evidence type="ECO:0000313" key="3">
    <source>
        <dbReference type="EMBL" id="RKO86400.1"/>
    </source>
</evidence>
<sequence>SNPLPWNPTIDASLAAALRQLFTENINRERFADPKSKKLPGFMTSQSDKKIRKAQLEEANERLETVSFVLKTWCRCPLLAIAKDTAIVGADELRNLFSGITTCLLDPSPTIRVPAADALLQLFCPDFVPHWDGSYPEWRAEITPLPPTETTMRLYWRISSQVILSLSRMMLEARTADPALLKLARELLRRRNEYLRVRGPEVAAWGAGVPERLAASVALEVALLVFLCSADTETSGACAHCLGFLCDEANLAGDVGADGADEAGGFPPGEGGVQPAADQSGAGSMLPVVENIAVYRELRALFGGAATASIVVTGQKAQQKRIRRVMRGVRRPTAGNMGAWEEVYRRWRGLSAAVAPRGPGAGANTPGGSSGNAGSGGGSGPGSSGSGGGSAGGGSAGSGSIGAGDDDIGRQKARRPNPQPAVNFAEDKGEWANYTGFLCALGGVCLQASALAQNQQVVVQQERLLLQQAAQSMYAQPGLVPYGSSPNSPATTASQSSGSVLASSGASLQPSDPRPLSRRPSATLLAEEYGSPPSSAPGWTGLVGLQLMSAYSHARATVERFVVELVELMVCDNVVVREAVKEFLGGEMSAELYGILFTHFENIVSRFFDATGEAHCTERNTLFVENAISVLKLILERTDDAPPQPGADLLPAPPASTLQCHRRRLWDAHPHPRPVPQPIRVRMCTLAEIVVEKKEMVGLRQEIRFRNRMVEGLLEWNSEFSLKNIDPTLSAEDAIAQTHKNQKLHRDLDLACMRAMVSLLVGLPLQHTGELLAAADDDSVEGTAEAKGRLFYKYLSFFLKVLQKCKVLETIETSHAAPGTTPNADLQSLLNKSKETVQHLGPLKESTILALSNLLSANIDIGLRYSLSMGYHEDSKTRAAFMQVLTNILGMGAAAEQFAGLGEEALVLHDRYARLVDLVAADPEMGIALALCEVAPVADVDDVAAVLVNVFEGRGNALGLIMKVVQNEVENT</sequence>
<feature type="region of interest" description="Disordered" evidence="2">
    <location>
        <begin position="260"/>
        <end position="280"/>
    </location>
</feature>
<dbReference type="PANTHER" id="PTHR10194">
    <property type="entry name" value="RAS GTPASE-ACTIVATING PROTEINS"/>
    <property type="match status" value="1"/>
</dbReference>
<proteinExistence type="predicted"/>
<feature type="region of interest" description="Disordered" evidence="2">
    <location>
        <begin position="355"/>
        <end position="423"/>
    </location>
</feature>
<dbReference type="InterPro" id="IPR039360">
    <property type="entry name" value="Ras_GTPase"/>
</dbReference>
<feature type="region of interest" description="Disordered" evidence="2">
    <location>
        <begin position="480"/>
        <end position="518"/>
    </location>
</feature>
<dbReference type="Proteomes" id="UP000269721">
    <property type="component" value="Unassembled WGS sequence"/>
</dbReference>
<name>A0A4P9W6N7_9FUNG</name>
<feature type="compositionally biased region" description="Low complexity" evidence="2">
    <location>
        <begin position="355"/>
        <end position="367"/>
    </location>
</feature>
<dbReference type="EMBL" id="KZ998231">
    <property type="protein sequence ID" value="RKO86400.1"/>
    <property type="molecule type" value="Genomic_DNA"/>
</dbReference>
<feature type="non-terminal residue" evidence="3">
    <location>
        <position position="972"/>
    </location>
</feature>
<protein>
    <submittedName>
        <fullName evidence="3">Uncharacterized protein</fullName>
    </submittedName>
</protein>
<reference evidence="4" key="1">
    <citation type="journal article" date="2018" name="Nat. Microbiol.">
        <title>Leveraging single-cell genomics to expand the fungal tree of life.</title>
        <authorList>
            <person name="Ahrendt S.R."/>
            <person name="Quandt C.A."/>
            <person name="Ciobanu D."/>
            <person name="Clum A."/>
            <person name="Salamov A."/>
            <person name="Andreopoulos B."/>
            <person name="Cheng J.F."/>
            <person name="Woyke T."/>
            <person name="Pelin A."/>
            <person name="Henrissat B."/>
            <person name="Reynolds N.K."/>
            <person name="Benny G.L."/>
            <person name="Smith M.E."/>
            <person name="James T.Y."/>
            <person name="Grigoriev I.V."/>
        </authorList>
    </citation>
    <scope>NUCLEOTIDE SEQUENCE [LARGE SCALE GENOMIC DNA]</scope>
</reference>
<accession>A0A4P9W6N7</accession>
<dbReference type="PANTHER" id="PTHR10194:SF142">
    <property type="entry name" value="NEUROFIBROMIN"/>
    <property type="match status" value="1"/>
</dbReference>
<dbReference type="Gene3D" id="1.10.506.10">
    <property type="entry name" value="GTPase Activation - p120gap, domain 1"/>
    <property type="match status" value="1"/>
</dbReference>
<evidence type="ECO:0000256" key="2">
    <source>
        <dbReference type="SAM" id="MobiDB-lite"/>
    </source>
</evidence>
<feature type="compositionally biased region" description="Gly residues" evidence="2">
    <location>
        <begin position="368"/>
        <end position="402"/>
    </location>
</feature>
<feature type="compositionally biased region" description="Low complexity" evidence="2">
    <location>
        <begin position="494"/>
        <end position="511"/>
    </location>
</feature>